<sequence>MFRKLQIDQDDLQKGLIVISIIVTVSAIFLPIIIIYILQDVFYFSRDYWFRTTPTSAYVIFIGGMLMIPVASVLYMIIKYVMDKKNMTIRIGWIFVIISLAVIPMSALGVMNYYYLDDNGVHYNHTLQTSETSYLWEEIIQIQPYSDEDNNQYFSHFTLTTQDGRQVDMPASHEFLQYRQIVFQIVEDHGGEVLDRIEES</sequence>
<evidence type="ECO:0000313" key="3">
    <source>
        <dbReference type="Proteomes" id="UP000248214"/>
    </source>
</evidence>
<accession>A0A323TJU8</accession>
<organism evidence="2 3">
    <name type="scientific">Salipaludibacillus keqinensis</name>
    <dbReference type="NCBI Taxonomy" id="2045207"/>
    <lineage>
        <taxon>Bacteria</taxon>
        <taxon>Bacillati</taxon>
        <taxon>Bacillota</taxon>
        <taxon>Bacilli</taxon>
        <taxon>Bacillales</taxon>
        <taxon>Bacillaceae</taxon>
    </lineage>
</organism>
<feature type="transmembrane region" description="Helical" evidence="1">
    <location>
        <begin position="16"/>
        <end position="38"/>
    </location>
</feature>
<keyword evidence="1" id="KW-0472">Membrane</keyword>
<dbReference type="AlphaFoldDB" id="A0A323TJU8"/>
<evidence type="ECO:0000256" key="1">
    <source>
        <dbReference type="SAM" id="Phobius"/>
    </source>
</evidence>
<proteinExistence type="predicted"/>
<dbReference type="EMBL" id="PDOD01000001">
    <property type="protein sequence ID" value="PYZ95158.1"/>
    <property type="molecule type" value="Genomic_DNA"/>
</dbReference>
<dbReference type="OrthoDB" id="2449392at2"/>
<dbReference type="Proteomes" id="UP000248214">
    <property type="component" value="Unassembled WGS sequence"/>
</dbReference>
<keyword evidence="3" id="KW-1185">Reference proteome</keyword>
<comment type="caution">
    <text evidence="2">The sequence shown here is derived from an EMBL/GenBank/DDBJ whole genome shotgun (WGS) entry which is preliminary data.</text>
</comment>
<evidence type="ECO:0000313" key="2">
    <source>
        <dbReference type="EMBL" id="PYZ95158.1"/>
    </source>
</evidence>
<feature type="transmembrane region" description="Helical" evidence="1">
    <location>
        <begin position="58"/>
        <end position="78"/>
    </location>
</feature>
<reference evidence="2 3" key="1">
    <citation type="submission" date="2017-10" db="EMBL/GenBank/DDBJ databases">
        <title>Bacillus sp. nov., a halophilic bacterium isolated from a Keqin Lake.</title>
        <authorList>
            <person name="Wang H."/>
        </authorList>
    </citation>
    <scope>NUCLEOTIDE SEQUENCE [LARGE SCALE GENOMIC DNA]</scope>
    <source>
        <strain evidence="2 3">KQ-12</strain>
    </source>
</reference>
<protein>
    <submittedName>
        <fullName evidence="2">Uncharacterized protein</fullName>
    </submittedName>
</protein>
<dbReference type="RefSeq" id="WP_110608793.1">
    <property type="nucleotide sequence ID" value="NZ_PDOD01000001.1"/>
</dbReference>
<feature type="transmembrane region" description="Helical" evidence="1">
    <location>
        <begin position="90"/>
        <end position="115"/>
    </location>
</feature>
<name>A0A323TJU8_9BACI</name>
<keyword evidence="1" id="KW-0812">Transmembrane</keyword>
<keyword evidence="1" id="KW-1133">Transmembrane helix</keyword>
<gene>
    <name evidence="2" type="ORF">CR194_06490</name>
</gene>